<sequence length="151" mass="15521">MTSSNVWTTSRPRSPHVVAVAAALLVGLLAITYSAFATPLDVQDRSGFAAGSGLLVMGCDLDVTTELGRVWSSSESLWTVTSVTVSEIRADCAGQTMTVSLSDVRGQELLTGSTELASGGAGTVDFVASVDLDSVAAVTVVIQKSHEVSVS</sequence>
<organism evidence="2">
    <name type="scientific">freshwater metagenome</name>
    <dbReference type="NCBI Taxonomy" id="449393"/>
    <lineage>
        <taxon>unclassified sequences</taxon>
        <taxon>metagenomes</taxon>
        <taxon>ecological metagenomes</taxon>
    </lineage>
</organism>
<gene>
    <name evidence="1" type="ORF">UFOPK3268_00669</name>
    <name evidence="2" type="ORF">UFOPK3752_02432</name>
    <name evidence="3" type="ORF">UFOPK4150_02485</name>
</gene>
<name>A0A6J7L4S3_9ZZZZ</name>
<evidence type="ECO:0000313" key="2">
    <source>
        <dbReference type="EMBL" id="CAB4963240.1"/>
    </source>
</evidence>
<accession>A0A6J7L4S3</accession>
<dbReference type="AlphaFoldDB" id="A0A6J7L4S3"/>
<protein>
    <submittedName>
        <fullName evidence="2">Unannotated protein</fullName>
    </submittedName>
</protein>
<evidence type="ECO:0000313" key="1">
    <source>
        <dbReference type="EMBL" id="CAB4848807.1"/>
    </source>
</evidence>
<evidence type="ECO:0000313" key="3">
    <source>
        <dbReference type="EMBL" id="CAB5041338.1"/>
    </source>
</evidence>
<reference evidence="2" key="1">
    <citation type="submission" date="2020-05" db="EMBL/GenBank/DDBJ databases">
        <authorList>
            <person name="Chiriac C."/>
            <person name="Salcher M."/>
            <person name="Ghai R."/>
            <person name="Kavagutti S V."/>
        </authorList>
    </citation>
    <scope>NUCLEOTIDE SEQUENCE</scope>
</reference>
<proteinExistence type="predicted"/>
<dbReference type="EMBL" id="CAFBND010000192">
    <property type="protein sequence ID" value="CAB4963240.1"/>
    <property type="molecule type" value="Genomic_DNA"/>
</dbReference>
<dbReference type="EMBL" id="CAFBIZ010000067">
    <property type="protein sequence ID" value="CAB4848807.1"/>
    <property type="molecule type" value="Genomic_DNA"/>
</dbReference>
<dbReference type="EMBL" id="CAFBPU010000100">
    <property type="protein sequence ID" value="CAB5041338.1"/>
    <property type="molecule type" value="Genomic_DNA"/>
</dbReference>